<dbReference type="AlphaFoldDB" id="A0A840NB77"/>
<evidence type="ECO:0000313" key="2">
    <source>
        <dbReference type="Proteomes" id="UP000580474"/>
    </source>
</evidence>
<dbReference type="Proteomes" id="UP000580474">
    <property type="component" value="Unassembled WGS sequence"/>
</dbReference>
<dbReference type="EMBL" id="JACHIV010000001">
    <property type="protein sequence ID" value="MBB5069526.1"/>
    <property type="molecule type" value="Genomic_DNA"/>
</dbReference>
<dbReference type="RefSeq" id="WP_246456786.1">
    <property type="nucleotide sequence ID" value="NZ_JACHIV010000001.1"/>
</dbReference>
<protein>
    <submittedName>
        <fullName evidence="1">Uncharacterized protein</fullName>
    </submittedName>
</protein>
<name>A0A840NB77_9PSEU</name>
<proteinExistence type="predicted"/>
<sequence>MTLPRIDAVAREFLRYLYAEDHFRPEVAAFLDSAQAGALAPAPDRAELGAVVESLRDDELVATGAEHDDGLPLRAGLTGSGLICVSEHDGDTRAWRNADPGTVLTARAPEVVAPRESAEPTTVPPDSLDGIARVAKVCLLALPTVHARYGEDELVQRTAQRLWDAARSTRPDPRRVRTLASKLRGELATGSMANTLGVVLLDSLDEAVREAQLP</sequence>
<gene>
    <name evidence="1" type="ORF">BJ969_002614</name>
</gene>
<organism evidence="1 2">
    <name type="scientific">Saccharopolyspora gloriosae</name>
    <dbReference type="NCBI Taxonomy" id="455344"/>
    <lineage>
        <taxon>Bacteria</taxon>
        <taxon>Bacillati</taxon>
        <taxon>Actinomycetota</taxon>
        <taxon>Actinomycetes</taxon>
        <taxon>Pseudonocardiales</taxon>
        <taxon>Pseudonocardiaceae</taxon>
        <taxon>Saccharopolyspora</taxon>
    </lineage>
</organism>
<evidence type="ECO:0000313" key="1">
    <source>
        <dbReference type="EMBL" id="MBB5069526.1"/>
    </source>
</evidence>
<keyword evidence="2" id="KW-1185">Reference proteome</keyword>
<accession>A0A840NB77</accession>
<reference evidence="1 2" key="1">
    <citation type="submission" date="2020-08" db="EMBL/GenBank/DDBJ databases">
        <title>Sequencing the genomes of 1000 actinobacteria strains.</title>
        <authorList>
            <person name="Klenk H.-P."/>
        </authorList>
    </citation>
    <scope>NUCLEOTIDE SEQUENCE [LARGE SCALE GENOMIC DNA]</scope>
    <source>
        <strain evidence="1 2">DSM 45582</strain>
    </source>
</reference>
<comment type="caution">
    <text evidence="1">The sequence shown here is derived from an EMBL/GenBank/DDBJ whole genome shotgun (WGS) entry which is preliminary data.</text>
</comment>